<sequence>MTDSHNDLIDNPSPRCPVALVLDTSGSMDGEPIRELNAGIQLFIDEVKSDDLARWSVDLAVYTAGGSADCIQSFIGVEQIAGFATLHASGSTPLGQAVRMALDDLAARKKSYRDAGVPYYQPWLVLISDGAPTDAWQDAARRARDLSEQRKLVSLPIGVQGADLGVLSQFSSKPAVALDGLKFRELFQWLSASMARVSASTSSDASVQLPSMDGWGSI</sequence>
<keyword evidence="3" id="KW-1185">Reference proteome</keyword>
<evidence type="ECO:0000313" key="3">
    <source>
        <dbReference type="Proteomes" id="UP000272193"/>
    </source>
</evidence>
<dbReference type="EMBL" id="RKQL01000007">
    <property type="protein sequence ID" value="RPE63042.1"/>
    <property type="molecule type" value="Genomic_DNA"/>
</dbReference>
<organism evidence="2 3">
    <name type="scientific">Tibeticola sediminis</name>
    <dbReference type="NCBI Taxonomy" id="1917811"/>
    <lineage>
        <taxon>Bacteria</taxon>
        <taxon>Pseudomonadati</taxon>
        <taxon>Pseudomonadota</taxon>
        <taxon>Betaproteobacteria</taxon>
        <taxon>Burkholderiales</taxon>
        <taxon>Comamonadaceae</taxon>
        <taxon>Tibeticola</taxon>
    </lineage>
</organism>
<comment type="caution">
    <text evidence="2">The sequence shown here is derived from an EMBL/GenBank/DDBJ whole genome shotgun (WGS) entry which is preliminary data.</text>
</comment>
<dbReference type="InterPro" id="IPR036465">
    <property type="entry name" value="vWFA_dom_sf"/>
</dbReference>
<accession>A0A3N4TX62</accession>
<dbReference type="RefSeq" id="WP_124224141.1">
    <property type="nucleotide sequence ID" value="NZ_RKQL01000007.1"/>
</dbReference>
<feature type="domain" description="VWFA" evidence="1">
    <location>
        <begin position="17"/>
        <end position="197"/>
    </location>
</feature>
<reference evidence="2 3" key="1">
    <citation type="submission" date="2018-11" db="EMBL/GenBank/DDBJ databases">
        <title>Genomic Encyclopedia of Type Strains, Phase IV (KMG-IV): sequencing the most valuable type-strain genomes for metagenomic binning, comparative biology and taxonomic classification.</title>
        <authorList>
            <person name="Goeker M."/>
        </authorList>
    </citation>
    <scope>NUCLEOTIDE SEQUENCE [LARGE SCALE GENOMIC DNA]</scope>
    <source>
        <strain evidence="2 3">DSM 101684</strain>
    </source>
</reference>
<dbReference type="InterPro" id="IPR011392">
    <property type="entry name" value="Tellurite-R_TerY"/>
</dbReference>
<dbReference type="PIRSF" id="PIRSF020634">
    <property type="entry name" value="TerY_vWA"/>
    <property type="match status" value="1"/>
</dbReference>
<name>A0A3N4TX62_9BURK</name>
<dbReference type="Proteomes" id="UP000272193">
    <property type="component" value="Unassembled WGS sequence"/>
</dbReference>
<dbReference type="SUPFAM" id="SSF53300">
    <property type="entry name" value="vWA-like"/>
    <property type="match status" value="1"/>
</dbReference>
<evidence type="ECO:0000313" key="2">
    <source>
        <dbReference type="EMBL" id="RPE63042.1"/>
    </source>
</evidence>
<evidence type="ECO:0000259" key="1">
    <source>
        <dbReference type="PROSITE" id="PS50234"/>
    </source>
</evidence>
<dbReference type="AlphaFoldDB" id="A0A3N4TX62"/>
<dbReference type="Gene3D" id="3.40.50.410">
    <property type="entry name" value="von Willebrand factor, type A domain"/>
    <property type="match status" value="1"/>
</dbReference>
<gene>
    <name evidence="2" type="ORF">EDC62_2507</name>
</gene>
<proteinExistence type="predicted"/>
<protein>
    <submittedName>
        <fullName evidence="2">Uncharacterized protein YegL</fullName>
    </submittedName>
</protein>
<dbReference type="OrthoDB" id="9806395at2"/>
<dbReference type="Pfam" id="PF00092">
    <property type="entry name" value="VWA"/>
    <property type="match status" value="1"/>
</dbReference>
<dbReference type="PROSITE" id="PS50234">
    <property type="entry name" value="VWFA"/>
    <property type="match status" value="1"/>
</dbReference>
<dbReference type="InterPro" id="IPR002035">
    <property type="entry name" value="VWF_A"/>
</dbReference>
<dbReference type="SMART" id="SM00327">
    <property type="entry name" value="VWA"/>
    <property type="match status" value="1"/>
</dbReference>